<dbReference type="Pfam" id="PF03283">
    <property type="entry name" value="PAE"/>
    <property type="match status" value="1"/>
</dbReference>
<dbReference type="InterPro" id="IPR004963">
    <property type="entry name" value="PAE/NOTUM"/>
</dbReference>
<dbReference type="EMBL" id="HACG01016196">
    <property type="protein sequence ID" value="CEK63061.1"/>
    <property type="molecule type" value="Transcribed_RNA"/>
</dbReference>
<dbReference type="Gene3D" id="3.40.50.1820">
    <property type="entry name" value="alpha/beta hydrolase"/>
    <property type="match status" value="1"/>
</dbReference>
<dbReference type="GO" id="GO:0016787">
    <property type="term" value="F:hydrolase activity"/>
    <property type="evidence" value="ECO:0007669"/>
    <property type="project" value="InterPro"/>
</dbReference>
<dbReference type="PANTHER" id="PTHR21562:SF67">
    <property type="entry name" value="PECTIN ACETYLESTERASE"/>
    <property type="match status" value="1"/>
</dbReference>
<reference evidence="2" key="1">
    <citation type="submission" date="2014-12" db="EMBL/GenBank/DDBJ databases">
        <title>Insight into the proteome of Arion vulgaris.</title>
        <authorList>
            <person name="Aradska J."/>
            <person name="Bulat T."/>
            <person name="Smidak R."/>
            <person name="Sarate P."/>
            <person name="Gangsoo J."/>
            <person name="Sialana F."/>
            <person name="Bilban M."/>
            <person name="Lubec G."/>
        </authorList>
    </citation>
    <scope>NUCLEOTIDE SEQUENCE</scope>
    <source>
        <tissue evidence="2">Skin</tissue>
    </source>
</reference>
<feature type="non-terminal residue" evidence="2">
    <location>
        <position position="1"/>
    </location>
</feature>
<dbReference type="SUPFAM" id="SSF53474">
    <property type="entry name" value="alpha/beta-Hydrolases"/>
    <property type="match status" value="1"/>
</dbReference>
<name>A0A0B6Z5A4_9EUPU</name>
<protein>
    <recommendedName>
        <fullName evidence="3">Pectin acetylesterase</fullName>
    </recommendedName>
</protein>
<evidence type="ECO:0008006" key="3">
    <source>
        <dbReference type="Google" id="ProtNLM"/>
    </source>
</evidence>
<evidence type="ECO:0000256" key="1">
    <source>
        <dbReference type="ARBA" id="ARBA00010213"/>
    </source>
</evidence>
<dbReference type="PANTHER" id="PTHR21562">
    <property type="entry name" value="NOTUM-RELATED"/>
    <property type="match status" value="1"/>
</dbReference>
<dbReference type="InterPro" id="IPR029058">
    <property type="entry name" value="AB_hydrolase_fold"/>
</dbReference>
<sequence>PGYYYRPSSDLSVNSWIIYLPGGAWCTSKQDCYNRSLTAYGSSHLVSASFSYEGFLSNDCNQNPDFCMWNVIVLVYCDGGSFLGNVSGHLKYNTHTLYLRGGIIFDTLLEYLITATRLGHAGQVLLAGSSAGGMAALTHADRLYNLLPKSVKKVQVVVDGAMFVDVPSVSGYNIIAETFQSVYKVHNLKSSLSAQRCIQNQTPETEWRCLLPEVFSSYVITPAFFINSVYDTWQCAHSLKVPCFSTCLDCNTDALYTMRDAIRHLASQIVKSRKNKVFLTWCPLHIIITKPWIFELIGHPTLQISLASWLQEDMTQNNVDIVLSLESAHKHCGTILNYS</sequence>
<evidence type="ECO:0000313" key="2">
    <source>
        <dbReference type="EMBL" id="CEK63061.1"/>
    </source>
</evidence>
<dbReference type="AlphaFoldDB" id="A0A0B6Z5A4"/>
<gene>
    <name evidence="2" type="primary">ORF47024</name>
</gene>
<comment type="similarity">
    <text evidence="1">Belongs to the pectinacetylesterase family. Notum subfamily.</text>
</comment>
<organism evidence="2">
    <name type="scientific">Arion vulgaris</name>
    <dbReference type="NCBI Taxonomy" id="1028688"/>
    <lineage>
        <taxon>Eukaryota</taxon>
        <taxon>Metazoa</taxon>
        <taxon>Spiralia</taxon>
        <taxon>Lophotrochozoa</taxon>
        <taxon>Mollusca</taxon>
        <taxon>Gastropoda</taxon>
        <taxon>Heterobranchia</taxon>
        <taxon>Euthyneura</taxon>
        <taxon>Panpulmonata</taxon>
        <taxon>Eupulmonata</taxon>
        <taxon>Stylommatophora</taxon>
        <taxon>Helicina</taxon>
        <taxon>Arionoidea</taxon>
        <taxon>Arionidae</taxon>
        <taxon>Arion</taxon>
    </lineage>
</organism>
<accession>A0A0B6Z5A4</accession>
<proteinExistence type="inferred from homology"/>